<dbReference type="AlphaFoldDB" id="A0A2A4FU01"/>
<dbReference type="PANTHER" id="PTHR30055:SF234">
    <property type="entry name" value="HTH-TYPE TRANSCRIPTIONAL REGULATOR BETI"/>
    <property type="match status" value="1"/>
</dbReference>
<accession>A0A2A4FU01</accession>
<evidence type="ECO:0000256" key="4">
    <source>
        <dbReference type="PROSITE-ProRule" id="PRU00335"/>
    </source>
</evidence>
<evidence type="ECO:0000256" key="3">
    <source>
        <dbReference type="ARBA" id="ARBA00023163"/>
    </source>
</evidence>
<dbReference type="KEGG" id="rdi:CMV14_16180"/>
<keyword evidence="7" id="KW-1185">Reference proteome</keyword>
<comment type="caution">
    <text evidence="6">The sequence shown here is derived from an EMBL/GenBank/DDBJ whole genome shotgun (WGS) entry which is preliminary data.</text>
</comment>
<protein>
    <submittedName>
        <fullName evidence="6">TetR/AcrR family transcriptional regulator</fullName>
    </submittedName>
</protein>
<keyword evidence="1" id="KW-0805">Transcription regulation</keyword>
<feature type="domain" description="HTH tetR-type" evidence="5">
    <location>
        <begin position="1"/>
        <end position="46"/>
    </location>
</feature>
<dbReference type="Gene3D" id="1.10.357.10">
    <property type="entry name" value="Tetracycline Repressor, domain 2"/>
    <property type="match status" value="1"/>
</dbReference>
<dbReference type="Pfam" id="PF00440">
    <property type="entry name" value="TetR_N"/>
    <property type="match status" value="1"/>
</dbReference>
<dbReference type="OrthoDB" id="8478851at2"/>
<dbReference type="Proteomes" id="UP000218934">
    <property type="component" value="Unassembled WGS sequence"/>
</dbReference>
<dbReference type="InterPro" id="IPR050109">
    <property type="entry name" value="HTH-type_TetR-like_transc_reg"/>
</dbReference>
<name>A0A2A4FU01_9SPHN</name>
<proteinExistence type="predicted"/>
<evidence type="ECO:0000256" key="1">
    <source>
        <dbReference type="ARBA" id="ARBA00023015"/>
    </source>
</evidence>
<feature type="DNA-binding region" description="H-T-H motif" evidence="4">
    <location>
        <begin position="9"/>
        <end position="28"/>
    </location>
</feature>
<keyword evidence="2 4" id="KW-0238">DNA-binding</keyword>
<dbReference type="GO" id="GO:0003700">
    <property type="term" value="F:DNA-binding transcription factor activity"/>
    <property type="evidence" value="ECO:0007669"/>
    <property type="project" value="TreeGrafter"/>
</dbReference>
<gene>
    <name evidence="6" type="ORF">COO09_16880</name>
</gene>
<evidence type="ECO:0000313" key="6">
    <source>
        <dbReference type="EMBL" id="PCE41174.1"/>
    </source>
</evidence>
<dbReference type="InterPro" id="IPR001647">
    <property type="entry name" value="HTH_TetR"/>
</dbReference>
<sequence>MHHGFARTTMGMIAEAAGMSRPALYQLFKGKEAVLKAVIDSGMDAMLTKMTESIADVTSPAERLRRVCMIWSAASFERSQSNPALRDLTGNPAYVDGYNRFIALVAEILAASSAGSGDQIAVPDLARLLVLAIRGFKSTAVSLEDLEGLILRQICLTIDHIDHVGSCLTREPRTP</sequence>
<dbReference type="EMBL" id="NWUF01000018">
    <property type="protein sequence ID" value="PCE41174.1"/>
    <property type="molecule type" value="Genomic_DNA"/>
</dbReference>
<evidence type="ECO:0000256" key="2">
    <source>
        <dbReference type="ARBA" id="ARBA00023125"/>
    </source>
</evidence>
<evidence type="ECO:0000313" key="7">
    <source>
        <dbReference type="Proteomes" id="UP000218934"/>
    </source>
</evidence>
<organism evidence="6 7">
    <name type="scientific">Rhizorhabdus dicambivorans</name>
    <dbReference type="NCBI Taxonomy" id="1850238"/>
    <lineage>
        <taxon>Bacteria</taxon>
        <taxon>Pseudomonadati</taxon>
        <taxon>Pseudomonadota</taxon>
        <taxon>Alphaproteobacteria</taxon>
        <taxon>Sphingomonadales</taxon>
        <taxon>Sphingomonadaceae</taxon>
        <taxon>Rhizorhabdus</taxon>
    </lineage>
</organism>
<reference evidence="6 7" key="1">
    <citation type="submission" date="2017-09" db="EMBL/GenBank/DDBJ databases">
        <title>The Catabolism of 3,6-Dichlorosalicylic acid is Initiated by the Cytochrome P450 Monooxygenase DsmABC in Rhizorhabdus dicambivorans Ndbn-20.</title>
        <authorList>
            <person name="Na L."/>
        </authorList>
    </citation>
    <scope>NUCLEOTIDE SEQUENCE [LARGE SCALE GENOMIC DNA]</scope>
    <source>
        <strain evidence="6 7">Ndbn-20m</strain>
    </source>
</reference>
<dbReference type="PANTHER" id="PTHR30055">
    <property type="entry name" value="HTH-TYPE TRANSCRIPTIONAL REGULATOR RUTR"/>
    <property type="match status" value="1"/>
</dbReference>
<dbReference type="SUPFAM" id="SSF46689">
    <property type="entry name" value="Homeodomain-like"/>
    <property type="match status" value="1"/>
</dbReference>
<keyword evidence="3" id="KW-0804">Transcription</keyword>
<evidence type="ECO:0000259" key="5">
    <source>
        <dbReference type="PROSITE" id="PS50977"/>
    </source>
</evidence>
<dbReference type="PROSITE" id="PS50977">
    <property type="entry name" value="HTH_TETR_2"/>
    <property type="match status" value="1"/>
</dbReference>
<dbReference type="GO" id="GO:0000976">
    <property type="term" value="F:transcription cis-regulatory region binding"/>
    <property type="evidence" value="ECO:0007669"/>
    <property type="project" value="TreeGrafter"/>
</dbReference>
<dbReference type="InterPro" id="IPR009057">
    <property type="entry name" value="Homeodomain-like_sf"/>
</dbReference>